<dbReference type="Pfam" id="PF19040">
    <property type="entry name" value="SGNH"/>
    <property type="match status" value="1"/>
</dbReference>
<evidence type="ECO:0000259" key="2">
    <source>
        <dbReference type="Pfam" id="PF19040"/>
    </source>
</evidence>
<dbReference type="PANTHER" id="PTHR23028:SF53">
    <property type="entry name" value="ACYL_TRANSF_3 DOMAIN-CONTAINING PROTEIN"/>
    <property type="match status" value="1"/>
</dbReference>
<dbReference type="PANTHER" id="PTHR23028">
    <property type="entry name" value="ACETYLTRANSFERASE"/>
    <property type="match status" value="1"/>
</dbReference>
<evidence type="ECO:0000313" key="4">
    <source>
        <dbReference type="WBParaSite" id="PDA_v2.g14791.t1"/>
    </source>
</evidence>
<evidence type="ECO:0000256" key="1">
    <source>
        <dbReference type="SAM" id="Phobius"/>
    </source>
</evidence>
<dbReference type="Proteomes" id="UP000887578">
    <property type="component" value="Unplaced"/>
</dbReference>
<dbReference type="GO" id="GO:0016020">
    <property type="term" value="C:membrane"/>
    <property type="evidence" value="ECO:0007669"/>
    <property type="project" value="TreeGrafter"/>
</dbReference>
<feature type="transmembrane region" description="Helical" evidence="1">
    <location>
        <begin position="114"/>
        <end position="132"/>
    </location>
</feature>
<dbReference type="InterPro" id="IPR050879">
    <property type="entry name" value="Acyltransferase_3"/>
</dbReference>
<keyword evidence="1" id="KW-0812">Transmembrane</keyword>
<feature type="transmembrane region" description="Helical" evidence="1">
    <location>
        <begin position="80"/>
        <end position="102"/>
    </location>
</feature>
<feature type="transmembrane region" description="Helical" evidence="1">
    <location>
        <begin position="48"/>
        <end position="68"/>
    </location>
</feature>
<keyword evidence="3" id="KW-1185">Reference proteome</keyword>
<keyword evidence="1" id="KW-1133">Transmembrane helix</keyword>
<keyword evidence="1" id="KW-0472">Membrane</keyword>
<sequence>MLCRIWQFIAGILAHSVSVKQPFPEISYGFLGITIGLIFMPFKINNAIISLLAIICASTTIVLSNSEYHPFKKFIPNLNIYQNFIFLGDISYVLYLIHWPIITYAFSLSLKGHIYFYDGIHLVATCVAIAILAHKFIEKPLLNICSDIKKLAIVLGILYLSVFFMPKFFQHMAFDPNHLSKSSLNVIHAAQNLNKPIKLPKKWTSKNEISISEWTIKTQSHFGSFIKCNYKQSIHLPKIPNYLEYCEYNTNSDATLTAIIIGNSFAKNIHYAIVKNPAFRKVISFSASGCQIPYVKNDRIHCKKAAEAMKRLIGEIEPDIVYVIQKYIGFIRSPLEKNWKNDWRFKEWNETFQFIQMHSSAVIVPEDFVEFPFNIAAEFSKRKFLGIDFDGKIKKPVRKKSAYIY</sequence>
<accession>A0A914PGQ5</accession>
<feature type="transmembrane region" description="Helical" evidence="1">
    <location>
        <begin position="152"/>
        <end position="169"/>
    </location>
</feature>
<dbReference type="GO" id="GO:0000271">
    <property type="term" value="P:polysaccharide biosynthetic process"/>
    <property type="evidence" value="ECO:0007669"/>
    <property type="project" value="TreeGrafter"/>
</dbReference>
<protein>
    <submittedName>
        <fullName evidence="4">SGNH domain-containing protein</fullName>
    </submittedName>
</protein>
<feature type="transmembrane region" description="Helical" evidence="1">
    <location>
        <begin position="26"/>
        <end position="42"/>
    </location>
</feature>
<organism evidence="3 4">
    <name type="scientific">Panagrolaimus davidi</name>
    <dbReference type="NCBI Taxonomy" id="227884"/>
    <lineage>
        <taxon>Eukaryota</taxon>
        <taxon>Metazoa</taxon>
        <taxon>Ecdysozoa</taxon>
        <taxon>Nematoda</taxon>
        <taxon>Chromadorea</taxon>
        <taxon>Rhabditida</taxon>
        <taxon>Tylenchina</taxon>
        <taxon>Panagrolaimomorpha</taxon>
        <taxon>Panagrolaimoidea</taxon>
        <taxon>Panagrolaimidae</taxon>
        <taxon>Panagrolaimus</taxon>
    </lineage>
</organism>
<dbReference type="InterPro" id="IPR043968">
    <property type="entry name" value="SGNH"/>
</dbReference>
<dbReference type="WBParaSite" id="PDA_v2.g14791.t1">
    <property type="protein sequence ID" value="PDA_v2.g14791.t1"/>
    <property type="gene ID" value="PDA_v2.g14791"/>
</dbReference>
<reference evidence="4" key="1">
    <citation type="submission" date="2022-11" db="UniProtKB">
        <authorList>
            <consortium name="WormBaseParasite"/>
        </authorList>
    </citation>
    <scope>IDENTIFICATION</scope>
</reference>
<proteinExistence type="predicted"/>
<evidence type="ECO:0000313" key="3">
    <source>
        <dbReference type="Proteomes" id="UP000887578"/>
    </source>
</evidence>
<name>A0A914PGQ5_9BILA</name>
<dbReference type="AlphaFoldDB" id="A0A914PGQ5"/>
<feature type="domain" description="SGNH" evidence="2">
    <location>
        <begin position="228"/>
        <end position="333"/>
    </location>
</feature>